<evidence type="ECO:0000256" key="4">
    <source>
        <dbReference type="ARBA" id="ARBA00022723"/>
    </source>
</evidence>
<dbReference type="EMBL" id="QSOB01000012">
    <property type="protein sequence ID" value="RGI67530.1"/>
    <property type="molecule type" value="Genomic_DNA"/>
</dbReference>
<dbReference type="EMBL" id="QRUJ01000006">
    <property type="protein sequence ID" value="RGR54905.1"/>
    <property type="molecule type" value="Genomic_DNA"/>
</dbReference>
<dbReference type="EMBL" id="QRXG01000004">
    <property type="protein sequence ID" value="RGT83196.1"/>
    <property type="molecule type" value="Genomic_DNA"/>
</dbReference>
<dbReference type="AlphaFoldDB" id="A0A395V2N4"/>
<evidence type="ECO:0000256" key="7">
    <source>
        <dbReference type="ARBA" id="ARBA00022842"/>
    </source>
</evidence>
<keyword evidence="4 9" id="KW-0479">Metal-binding</keyword>
<dbReference type="PANTHER" id="PTHR34405:SF1">
    <property type="entry name" value="CRISPR-ASSOCIATED ENDORIBONUCLEASE CAS2"/>
    <property type="match status" value="1"/>
</dbReference>
<sequence length="86" mass="9978">MFVIVTYDVSQKRVTKVMKICRKYLNHIQNSVFEGMITDGKLSSLKKELSTCIVCAEDSVVIYEIQNLKYTRKELIGVNRINDNIF</sequence>
<keyword evidence="3 9" id="KW-0540">Nuclease</keyword>
<dbReference type="RefSeq" id="WP_117482614.1">
    <property type="nucleotide sequence ID" value="NZ_JAQDCR010000004.1"/>
</dbReference>
<dbReference type="Gene3D" id="3.30.70.240">
    <property type="match status" value="1"/>
</dbReference>
<evidence type="ECO:0000256" key="6">
    <source>
        <dbReference type="ARBA" id="ARBA00022801"/>
    </source>
</evidence>
<gene>
    <name evidence="9 11" type="primary">cas2</name>
    <name evidence="13" type="ORF">DW967_10035</name>
    <name evidence="12" type="ORF">DWX06_03970</name>
    <name evidence="11" type="ORF">DWY38_07575</name>
    <name evidence="10" type="ORF">DXD95_09505</name>
</gene>
<comment type="function">
    <text evidence="9">CRISPR (clustered regularly interspaced short palindromic repeat), is an adaptive immune system that provides protection against mobile genetic elements (viruses, transposable elements and conjugative plasmids). CRISPR clusters contain sequences complementary to antecedent mobile elements and target invading nucleic acids. CRISPR clusters are transcribed and processed into CRISPR RNA (crRNA). Functions as a ssRNA-specific endoribonuclease. Involved in the integration of spacer DNA into the CRISPR cassette.</text>
</comment>
<dbReference type="Proteomes" id="UP000283721">
    <property type="component" value="Unassembled WGS sequence"/>
</dbReference>
<dbReference type="Pfam" id="PF09827">
    <property type="entry name" value="CRISPR_Cas2"/>
    <property type="match status" value="1"/>
</dbReference>
<accession>A0A395V2N4</accession>
<dbReference type="GO" id="GO:0046872">
    <property type="term" value="F:metal ion binding"/>
    <property type="evidence" value="ECO:0007669"/>
    <property type="project" value="UniProtKB-UniRule"/>
</dbReference>
<keyword evidence="5 9" id="KW-0255">Endonuclease</keyword>
<keyword evidence="7 9" id="KW-0460">Magnesium</keyword>
<evidence type="ECO:0000256" key="2">
    <source>
        <dbReference type="ARBA" id="ARBA00009959"/>
    </source>
</evidence>
<keyword evidence="8 9" id="KW-0051">Antiviral defense</keyword>
<dbReference type="InterPro" id="IPR021127">
    <property type="entry name" value="CRISPR_associated_Cas2"/>
</dbReference>
<evidence type="ECO:0000256" key="8">
    <source>
        <dbReference type="ARBA" id="ARBA00023118"/>
    </source>
</evidence>
<organism evidence="11 15">
    <name type="scientific">Agathobacter rectalis</name>
    <dbReference type="NCBI Taxonomy" id="39491"/>
    <lineage>
        <taxon>Bacteria</taxon>
        <taxon>Bacillati</taxon>
        <taxon>Bacillota</taxon>
        <taxon>Clostridia</taxon>
        <taxon>Lachnospirales</taxon>
        <taxon>Lachnospiraceae</taxon>
        <taxon>Agathobacter</taxon>
    </lineage>
</organism>
<evidence type="ECO:0000313" key="11">
    <source>
        <dbReference type="EMBL" id="RGR54905.1"/>
    </source>
</evidence>
<evidence type="ECO:0000256" key="3">
    <source>
        <dbReference type="ARBA" id="ARBA00022722"/>
    </source>
</evidence>
<dbReference type="GO" id="GO:0016787">
    <property type="term" value="F:hydrolase activity"/>
    <property type="evidence" value="ECO:0007669"/>
    <property type="project" value="UniProtKB-KW"/>
</dbReference>
<evidence type="ECO:0000256" key="1">
    <source>
        <dbReference type="ARBA" id="ARBA00001946"/>
    </source>
</evidence>
<dbReference type="NCBIfam" id="TIGR01573">
    <property type="entry name" value="cas2"/>
    <property type="match status" value="1"/>
</dbReference>
<evidence type="ECO:0000313" key="17">
    <source>
        <dbReference type="Proteomes" id="UP000284296"/>
    </source>
</evidence>
<evidence type="ECO:0000256" key="9">
    <source>
        <dbReference type="HAMAP-Rule" id="MF_01471"/>
    </source>
</evidence>
<reference evidence="14 15" key="1">
    <citation type="submission" date="2018-08" db="EMBL/GenBank/DDBJ databases">
        <title>A genome reference for cultivated species of the human gut microbiota.</title>
        <authorList>
            <person name="Zou Y."/>
            <person name="Xue W."/>
            <person name="Luo G."/>
        </authorList>
    </citation>
    <scope>NUCLEOTIDE SEQUENCE [LARGE SCALE GENOMIC DNA]</scope>
    <source>
        <strain evidence="12 17">AF18-16LB</strain>
        <strain evidence="11 15">AF25-15</strain>
        <strain evidence="13 16">AM47-6BH</strain>
        <strain evidence="10 14">TM10-3</strain>
    </source>
</reference>
<dbReference type="HAMAP" id="MF_01471">
    <property type="entry name" value="Cas2"/>
    <property type="match status" value="1"/>
</dbReference>
<dbReference type="Proteomes" id="UP000260642">
    <property type="component" value="Unassembled WGS sequence"/>
</dbReference>
<dbReference type="GO" id="GO:0004521">
    <property type="term" value="F:RNA endonuclease activity"/>
    <property type="evidence" value="ECO:0007669"/>
    <property type="project" value="InterPro"/>
</dbReference>
<evidence type="ECO:0000313" key="10">
    <source>
        <dbReference type="EMBL" id="RGI67530.1"/>
    </source>
</evidence>
<dbReference type="PANTHER" id="PTHR34405">
    <property type="entry name" value="CRISPR-ASSOCIATED ENDORIBONUCLEASE CAS2"/>
    <property type="match status" value="1"/>
</dbReference>
<dbReference type="EC" id="3.1.-.-" evidence="9"/>
<comment type="similarity">
    <text evidence="2 9">Belongs to the CRISPR-associated endoribonuclease Cas2 protein family.</text>
</comment>
<keyword evidence="6 9" id="KW-0378">Hydrolase</keyword>
<dbReference type="GO" id="GO:0043571">
    <property type="term" value="P:maintenance of CRISPR repeat elements"/>
    <property type="evidence" value="ECO:0007669"/>
    <property type="project" value="UniProtKB-UniRule"/>
</dbReference>
<evidence type="ECO:0000313" key="13">
    <source>
        <dbReference type="EMBL" id="RGZ91327.1"/>
    </source>
</evidence>
<evidence type="ECO:0000313" key="15">
    <source>
        <dbReference type="Proteomes" id="UP000266066"/>
    </source>
</evidence>
<dbReference type="SUPFAM" id="SSF143430">
    <property type="entry name" value="TTP0101/SSO1404-like"/>
    <property type="match status" value="1"/>
</dbReference>
<dbReference type="InterPro" id="IPR019199">
    <property type="entry name" value="Virulence_VapD/CRISPR_Cas2"/>
</dbReference>
<comment type="cofactor">
    <cofactor evidence="1 9">
        <name>Mg(2+)</name>
        <dbReference type="ChEBI" id="CHEBI:18420"/>
    </cofactor>
</comment>
<dbReference type="Proteomes" id="UP000266066">
    <property type="component" value="Unassembled WGS sequence"/>
</dbReference>
<dbReference type="EMBL" id="QSES01000018">
    <property type="protein sequence ID" value="RGZ91327.1"/>
    <property type="molecule type" value="Genomic_DNA"/>
</dbReference>
<dbReference type="GO" id="GO:0051607">
    <property type="term" value="P:defense response to virus"/>
    <property type="evidence" value="ECO:0007669"/>
    <property type="project" value="UniProtKB-UniRule"/>
</dbReference>
<protein>
    <recommendedName>
        <fullName evidence="9">CRISPR-associated endoribonuclease Cas2</fullName>
        <ecNumber evidence="9">3.1.-.-</ecNumber>
    </recommendedName>
</protein>
<evidence type="ECO:0000313" key="14">
    <source>
        <dbReference type="Proteomes" id="UP000260642"/>
    </source>
</evidence>
<evidence type="ECO:0000313" key="12">
    <source>
        <dbReference type="EMBL" id="RGT83196.1"/>
    </source>
</evidence>
<proteinExistence type="inferred from homology"/>
<dbReference type="Proteomes" id="UP000284296">
    <property type="component" value="Unassembled WGS sequence"/>
</dbReference>
<comment type="subunit">
    <text evidence="9">Homodimer, forms a heterotetramer with a Cas1 homodimer.</text>
</comment>
<name>A0A395V2N4_9FIRM</name>
<feature type="binding site" evidence="9">
    <location>
        <position position="8"/>
    </location>
    <ligand>
        <name>Mg(2+)</name>
        <dbReference type="ChEBI" id="CHEBI:18420"/>
        <note>catalytic</note>
    </ligand>
</feature>
<comment type="caution">
    <text evidence="11">The sequence shown here is derived from an EMBL/GenBank/DDBJ whole genome shotgun (WGS) entry which is preliminary data.</text>
</comment>
<evidence type="ECO:0000256" key="5">
    <source>
        <dbReference type="ARBA" id="ARBA00022759"/>
    </source>
</evidence>
<evidence type="ECO:0000313" key="16">
    <source>
        <dbReference type="Proteomes" id="UP000283721"/>
    </source>
</evidence>
<dbReference type="CDD" id="cd09725">
    <property type="entry name" value="Cas2_I_II_III"/>
    <property type="match status" value="1"/>
</dbReference>